<dbReference type="CDD" id="cd04792">
    <property type="entry name" value="LanM-like"/>
    <property type="match status" value="1"/>
</dbReference>
<dbReference type="GO" id="GO:0031179">
    <property type="term" value="P:peptide modification"/>
    <property type="evidence" value="ECO:0007669"/>
    <property type="project" value="InterPro"/>
</dbReference>
<feature type="domain" description="Lantibiotic biosynthesis protein dehydration" evidence="1">
    <location>
        <begin position="88"/>
        <end position="455"/>
    </location>
</feature>
<dbReference type="PIRSF" id="PIRSF037228">
    <property type="entry name" value="Lant_mod_RumM"/>
    <property type="match status" value="1"/>
</dbReference>
<dbReference type="SMART" id="SM01260">
    <property type="entry name" value="LANC_like"/>
    <property type="match status" value="1"/>
</dbReference>
<reference evidence="3" key="2">
    <citation type="submission" date="2021-01" db="EMBL/GenBank/DDBJ databases">
        <title>Genome Sequencing of Type Strains.</title>
        <authorList>
            <person name="Lemaire J.F."/>
            <person name="Inderbitzin P."/>
            <person name="Collins S.B."/>
            <person name="Wespe N."/>
            <person name="Knight-Connoni V."/>
        </authorList>
    </citation>
    <scope>NUCLEOTIDE SEQUENCE</scope>
    <source>
        <strain evidence="3">DSM 14562</strain>
    </source>
</reference>
<gene>
    <name evidence="3" type="primary">lanM</name>
    <name evidence="2" type="ORF">GGQ89_003948</name>
    <name evidence="3" type="ORF">JYA60_00265</name>
</gene>
<dbReference type="InterPro" id="IPR017146">
    <property type="entry name" value="Lanti_2_LanM"/>
</dbReference>
<reference evidence="2 4" key="1">
    <citation type="submission" date="2020-08" db="EMBL/GenBank/DDBJ databases">
        <title>Genomic Encyclopedia of Type Strains, Phase IV (KMG-IV): sequencing the most valuable type-strain genomes for metagenomic binning, comparative biology and taxonomic classification.</title>
        <authorList>
            <person name="Goeker M."/>
        </authorList>
    </citation>
    <scope>NUCLEOTIDE SEQUENCE [LARGE SCALE GENOMIC DNA]</scope>
    <source>
        <strain evidence="2 4">DSM 14562</strain>
    </source>
</reference>
<comment type="caution">
    <text evidence="3">The sequence shown here is derived from an EMBL/GenBank/DDBJ whole genome shotgun (WGS) entry which is preliminary data.</text>
</comment>
<evidence type="ECO:0000259" key="1">
    <source>
        <dbReference type="Pfam" id="PF13575"/>
    </source>
</evidence>
<organism evidence="3 5">
    <name type="scientific">Sphingomonas yabuuchiae</name>
    <dbReference type="NCBI Taxonomy" id="172044"/>
    <lineage>
        <taxon>Bacteria</taxon>
        <taxon>Pseudomonadati</taxon>
        <taxon>Pseudomonadota</taxon>
        <taxon>Alphaproteobacteria</taxon>
        <taxon>Sphingomonadales</taxon>
        <taxon>Sphingomonadaceae</taxon>
        <taxon>Sphingomonas</taxon>
    </lineage>
</organism>
<dbReference type="InterPro" id="IPR012341">
    <property type="entry name" value="6hp_glycosidase-like_sf"/>
</dbReference>
<name>A0AA40ZVP7_9SPHN</name>
<dbReference type="EMBL" id="JAFHKU010000041">
    <property type="protein sequence ID" value="MBN3556683.1"/>
    <property type="molecule type" value="Genomic_DNA"/>
</dbReference>
<sequence>MEDMRRICAFFEDDAARAMDAIRAGTPRSIITDELISSLGRQLRGEMFDACYRTLIAQYKLIEQKVSYEAFLDSLEQSETRDFLHGRFPGLSAQLAKLSNRRVATALEVFRRFEHDLDDIGRAILGKRATPSLIDCRFGLGDPHRGGRTVAILSLSDGSRVVYKPRKLDIDQAFAEMLTHLGSDVGMTFKVPKVVSKEDYGWAEFISNEPCECEGDVDAYYERLGAMLALLYILEATDFHYENVIAHRSHPVLIDLETFFRPQTPIVGTETNEGIEQSVLRTGILPVRLELESGDTVNIAGSSDVAGQEGLVERMTVERGPDGNPTLIRRKGQLLGGSNVPILDGRKRPLNESCSLQLEAGFSRMYREILTKRAEIGRRLSVFLGTQIRVLFRHTLTYTHLLDEGRHPVNLLSEQARERHFSSLNKLSRDFGLGTVLAPHEIRHLASGDVPMFTCPVGSRDLVVDDDTVLTDFFVRDGMTLVRERLDAMSEADLAQQLWVIRESLGITDANVQKQLTMATPSVERVQYEPNDLDLSRRLLDISASITTAIRHRVYSDDAEARWLVSKALSEDGRTVGISGAFYDLSGGMPGEILFLSARGTALGIGADVDLAMKAYNHLRRRLDEARYSIRCLGLLGGWGSVILSQVALSAMLSEDRFLEEAEALIQSLDLNELIRVDRNFSVAKGAAGFILACVELYLATGSRTSLQAAESCFAHLKRNRVPHGIGYSWRIASRNSLSGLSHGASGFGMAFAKMHAATGMDALAEAVQGCLAFERSLFVPDAGNWRDLRDYTLRTQGPDCGCSWAHGAPGVGIARLAMIEAGFDGKDIRDDLEHAMTTTLNSRSAEDLSVLSGEFGRLELPLLYAEQIDDRHLEATLTRIADVVSIQNKLGRERGNAWLNRSGLMTGATGCAYQALRMTRSVPSIVGFSMQQSVFHSKLSPSRHASMQKMGSNRQAA</sequence>
<dbReference type="Pfam" id="PF05147">
    <property type="entry name" value="LANC_like"/>
    <property type="match status" value="1"/>
</dbReference>
<dbReference type="Proteomes" id="UP000584663">
    <property type="component" value="Unassembled WGS sequence"/>
</dbReference>
<protein>
    <submittedName>
        <fullName evidence="2">Type 2 lantibiotic biosynthesis protein LanM</fullName>
    </submittedName>
    <submittedName>
        <fullName evidence="3">Type 2 lantipeptide synthetase LanM</fullName>
    </submittedName>
</protein>
<accession>A0AA40ZVP7</accession>
<evidence type="ECO:0000313" key="2">
    <source>
        <dbReference type="EMBL" id="MBB4611697.1"/>
    </source>
</evidence>
<dbReference type="EMBL" id="JACHNX010000043">
    <property type="protein sequence ID" value="MBB4611697.1"/>
    <property type="molecule type" value="Genomic_DNA"/>
</dbReference>
<dbReference type="InterPro" id="IPR025410">
    <property type="entry name" value="Lant_dehyd"/>
</dbReference>
<evidence type="ECO:0000313" key="3">
    <source>
        <dbReference type="EMBL" id="MBN3556683.1"/>
    </source>
</evidence>
<dbReference type="InterPro" id="IPR007822">
    <property type="entry name" value="LANC-like"/>
</dbReference>
<dbReference type="SUPFAM" id="SSF158745">
    <property type="entry name" value="LanC-like"/>
    <property type="match status" value="1"/>
</dbReference>
<dbReference type="Gene3D" id="1.50.10.10">
    <property type="match status" value="1"/>
</dbReference>
<keyword evidence="4" id="KW-1185">Reference proteome</keyword>
<dbReference type="NCBIfam" id="TIGR03897">
    <property type="entry name" value="lanti_2_LanM"/>
    <property type="match status" value="1"/>
</dbReference>
<dbReference type="AlphaFoldDB" id="A0AA40ZVP7"/>
<evidence type="ECO:0000313" key="5">
    <source>
        <dbReference type="Proteomes" id="UP000704529"/>
    </source>
</evidence>
<dbReference type="GO" id="GO:0005975">
    <property type="term" value="P:carbohydrate metabolic process"/>
    <property type="evidence" value="ECO:0007669"/>
    <property type="project" value="InterPro"/>
</dbReference>
<dbReference type="Pfam" id="PF13575">
    <property type="entry name" value="DUF4135"/>
    <property type="match status" value="1"/>
</dbReference>
<evidence type="ECO:0000313" key="4">
    <source>
        <dbReference type="Proteomes" id="UP000584663"/>
    </source>
</evidence>
<proteinExistence type="predicted"/>
<dbReference type="Proteomes" id="UP000704529">
    <property type="component" value="Unassembled WGS sequence"/>
</dbReference>